<keyword evidence="3 4" id="KW-0436">Ligase</keyword>
<comment type="similarity">
    <text evidence="3 4">In the N-terminal section; belongs to the HFCD (homo-oligomeric flavin containing Cys decarboxylase) superfamily.</text>
</comment>
<comment type="cofactor">
    <cofactor evidence="3">
        <name>FMN</name>
        <dbReference type="ChEBI" id="CHEBI:58210"/>
    </cofactor>
    <text evidence="3">Binds 1 FMN per subunit.</text>
</comment>
<evidence type="ECO:0000256" key="1">
    <source>
        <dbReference type="ARBA" id="ARBA00022793"/>
    </source>
</evidence>
<dbReference type="EC" id="6.3.2.5" evidence="3"/>
<feature type="binding site" evidence="3">
    <location>
        <position position="277"/>
    </location>
    <ligand>
        <name>CTP</name>
        <dbReference type="ChEBI" id="CHEBI:37563"/>
    </ligand>
</feature>
<dbReference type="Proteomes" id="UP000051908">
    <property type="component" value="Unassembled WGS sequence"/>
</dbReference>
<feature type="region of interest" description="Phosphopantothenoylcysteine decarboxylase" evidence="3">
    <location>
        <begin position="1"/>
        <end position="190"/>
    </location>
</feature>
<comment type="catalytic activity">
    <reaction evidence="3 4">
        <text>N-[(R)-4-phosphopantothenoyl]-L-cysteine + H(+) = (R)-4'-phosphopantetheine + CO2</text>
        <dbReference type="Rhea" id="RHEA:16793"/>
        <dbReference type="ChEBI" id="CHEBI:15378"/>
        <dbReference type="ChEBI" id="CHEBI:16526"/>
        <dbReference type="ChEBI" id="CHEBI:59458"/>
        <dbReference type="ChEBI" id="CHEBI:61723"/>
        <dbReference type="EC" id="4.1.1.36"/>
    </reaction>
</comment>
<keyword evidence="2 3" id="KW-0456">Lyase</keyword>
<evidence type="ECO:0000256" key="4">
    <source>
        <dbReference type="RuleBase" id="RU364078"/>
    </source>
</evidence>
<comment type="function">
    <text evidence="3">Catalyzes two sequential steps in the biosynthesis of coenzyme A. In the first step cysteine is conjugated to 4'-phosphopantothenate to form 4-phosphopantothenoylcysteine. In the second step the latter compound is decarboxylated to form 4'-phosphopantotheine.</text>
</comment>
<keyword evidence="3" id="KW-0511">Multifunctional enzyme</keyword>
<feature type="region of interest" description="Phosphopantothenate--cysteine ligase" evidence="3">
    <location>
        <begin position="191"/>
        <end position="397"/>
    </location>
</feature>
<dbReference type="Gene3D" id="3.40.50.1950">
    <property type="entry name" value="Flavin prenyltransferase-like"/>
    <property type="match status" value="1"/>
</dbReference>
<dbReference type="GeneID" id="96668135"/>
<evidence type="ECO:0000256" key="5">
    <source>
        <dbReference type="SAM" id="Coils"/>
    </source>
</evidence>
<proteinExistence type="inferred from homology"/>
<dbReference type="PANTHER" id="PTHR14359">
    <property type="entry name" value="HOMO-OLIGOMERIC FLAVIN CONTAINING CYS DECARBOXYLASE FAMILY"/>
    <property type="match status" value="1"/>
</dbReference>
<dbReference type="InterPro" id="IPR007085">
    <property type="entry name" value="DNA/pantothenate-metab_flavo_C"/>
</dbReference>
<name>A0A0R1PP76_9LACO</name>
<feature type="binding site" evidence="3">
    <location>
        <position position="287"/>
    </location>
    <ligand>
        <name>CTP</name>
        <dbReference type="ChEBI" id="CHEBI:37563"/>
    </ligand>
</feature>
<evidence type="ECO:0000313" key="8">
    <source>
        <dbReference type="EMBL" id="KRL30747.1"/>
    </source>
</evidence>
<feature type="binding site" evidence="3">
    <location>
        <begin position="305"/>
        <end position="308"/>
    </location>
    <ligand>
        <name>CTP</name>
        <dbReference type="ChEBI" id="CHEBI:37563"/>
    </ligand>
</feature>
<dbReference type="SUPFAM" id="SSF102645">
    <property type="entry name" value="CoaB-like"/>
    <property type="match status" value="1"/>
</dbReference>
<dbReference type="PANTHER" id="PTHR14359:SF6">
    <property type="entry name" value="PHOSPHOPANTOTHENOYLCYSTEINE DECARBOXYLASE"/>
    <property type="match status" value="1"/>
</dbReference>
<dbReference type="GO" id="GO:0046872">
    <property type="term" value="F:metal ion binding"/>
    <property type="evidence" value="ECO:0007669"/>
    <property type="project" value="UniProtKB-KW"/>
</dbReference>
<dbReference type="HAMAP" id="MF_02225">
    <property type="entry name" value="CoaBC"/>
    <property type="match status" value="1"/>
</dbReference>
<keyword evidence="1 3" id="KW-0210">Decarboxylase</keyword>
<evidence type="ECO:0000259" key="6">
    <source>
        <dbReference type="Pfam" id="PF02441"/>
    </source>
</evidence>
<evidence type="ECO:0000259" key="7">
    <source>
        <dbReference type="Pfam" id="PF04127"/>
    </source>
</evidence>
<dbReference type="PATRIC" id="fig|1122151.5.peg.56"/>
<dbReference type="UniPathway" id="UPA00241">
    <property type="reaction ID" value="UER00353"/>
</dbReference>
<feature type="domain" description="DNA/pantothenate metabolism flavoprotein C-terminal" evidence="7">
    <location>
        <begin position="186"/>
        <end position="392"/>
    </location>
</feature>
<evidence type="ECO:0000256" key="3">
    <source>
        <dbReference type="HAMAP-Rule" id="MF_02225"/>
    </source>
</evidence>
<comment type="caution">
    <text evidence="3">Lacks conserved residue(s) required for the propagation of feature annotation.</text>
</comment>
<keyword evidence="3 4" id="KW-0285">Flavoprotein</keyword>
<feature type="domain" description="Flavoprotein" evidence="6">
    <location>
        <begin position="5"/>
        <end position="178"/>
    </location>
</feature>
<organism evidence="8 9">
    <name type="scientific">Companilactobacillus paralimentarius DSM 13238 = JCM 10415</name>
    <dbReference type="NCBI Taxonomy" id="1122151"/>
    <lineage>
        <taxon>Bacteria</taxon>
        <taxon>Bacillati</taxon>
        <taxon>Bacillota</taxon>
        <taxon>Bacilli</taxon>
        <taxon>Lactobacillales</taxon>
        <taxon>Lactobacillaceae</taxon>
        <taxon>Companilactobacillus</taxon>
    </lineage>
</organism>
<comment type="similarity">
    <text evidence="3 4">In the C-terminal section; belongs to the PPC synthetase family.</text>
</comment>
<comment type="catalytic activity">
    <reaction evidence="3 4">
        <text>(R)-4'-phosphopantothenate + L-cysteine + CTP = N-[(R)-4-phosphopantothenoyl]-L-cysteine + CMP + diphosphate + H(+)</text>
        <dbReference type="Rhea" id="RHEA:19397"/>
        <dbReference type="ChEBI" id="CHEBI:10986"/>
        <dbReference type="ChEBI" id="CHEBI:15378"/>
        <dbReference type="ChEBI" id="CHEBI:33019"/>
        <dbReference type="ChEBI" id="CHEBI:35235"/>
        <dbReference type="ChEBI" id="CHEBI:37563"/>
        <dbReference type="ChEBI" id="CHEBI:59458"/>
        <dbReference type="ChEBI" id="CHEBI:60377"/>
        <dbReference type="EC" id="6.3.2.5"/>
    </reaction>
</comment>
<keyword evidence="5" id="KW-0175">Coiled coil</keyword>
<feature type="binding site" evidence="3">
    <location>
        <position position="338"/>
    </location>
    <ligand>
        <name>CTP</name>
        <dbReference type="ChEBI" id="CHEBI:37563"/>
    </ligand>
</feature>
<protein>
    <recommendedName>
        <fullName evidence="3">Coenzyme A biosynthesis bifunctional protein CoaBC</fullName>
    </recommendedName>
    <alternativeName>
        <fullName evidence="3">DNA/pantothenate metabolism flavoprotein</fullName>
    </alternativeName>
    <alternativeName>
        <fullName evidence="3">Phosphopantothenoylcysteine synthetase/decarboxylase</fullName>
        <shortName evidence="3">PPCS-PPCDC</shortName>
    </alternativeName>
    <domain>
        <recommendedName>
            <fullName evidence="3">Phosphopantothenoylcysteine decarboxylase</fullName>
            <shortName evidence="3">PPC decarboxylase</shortName>
            <shortName evidence="3">PPC-DC</shortName>
            <ecNumber evidence="3">4.1.1.36</ecNumber>
        </recommendedName>
        <alternativeName>
            <fullName evidence="3">CoaC</fullName>
        </alternativeName>
    </domain>
    <domain>
        <recommendedName>
            <fullName evidence="3">Phosphopantothenate--cysteine ligase</fullName>
            <ecNumber evidence="3">6.3.2.5</ecNumber>
        </recommendedName>
        <alternativeName>
            <fullName evidence="3">CoaB</fullName>
        </alternativeName>
        <alternativeName>
            <fullName evidence="3">Phosphopantothenoylcysteine synthetase</fullName>
            <shortName evidence="3">PPC synthetase</shortName>
            <shortName evidence="3">PPC-S</shortName>
        </alternativeName>
    </domain>
</protein>
<feature type="binding site" evidence="3">
    <location>
        <position position="324"/>
    </location>
    <ligand>
        <name>CTP</name>
        <dbReference type="ChEBI" id="CHEBI:37563"/>
    </ligand>
</feature>
<dbReference type="AlphaFoldDB" id="A0A0R1PP76"/>
<dbReference type="RefSeq" id="WP_025086241.1">
    <property type="nucleotide sequence ID" value="NZ_AZES01000079.1"/>
</dbReference>
<feature type="coiled-coil region" evidence="5">
    <location>
        <begin position="325"/>
        <end position="352"/>
    </location>
</feature>
<reference evidence="8 9" key="1">
    <citation type="journal article" date="2015" name="Genome Announc.">
        <title>Expanding the biotechnology potential of lactobacilli through comparative genomics of 213 strains and associated genera.</title>
        <authorList>
            <person name="Sun Z."/>
            <person name="Harris H.M."/>
            <person name="McCann A."/>
            <person name="Guo C."/>
            <person name="Argimon S."/>
            <person name="Zhang W."/>
            <person name="Yang X."/>
            <person name="Jeffery I.B."/>
            <person name="Cooney J.C."/>
            <person name="Kagawa T.F."/>
            <person name="Liu W."/>
            <person name="Song Y."/>
            <person name="Salvetti E."/>
            <person name="Wrobel A."/>
            <person name="Rasinkangas P."/>
            <person name="Parkhill J."/>
            <person name="Rea M.C."/>
            <person name="O'Sullivan O."/>
            <person name="Ritari J."/>
            <person name="Douillard F.P."/>
            <person name="Paul Ross R."/>
            <person name="Yang R."/>
            <person name="Briner A.E."/>
            <person name="Felis G.E."/>
            <person name="de Vos W.M."/>
            <person name="Barrangou R."/>
            <person name="Klaenhammer T.R."/>
            <person name="Caufield P.W."/>
            <person name="Cui Y."/>
            <person name="Zhang H."/>
            <person name="O'Toole P.W."/>
        </authorList>
    </citation>
    <scope>NUCLEOTIDE SEQUENCE [LARGE SCALE GENOMIC DNA]</scope>
    <source>
        <strain evidence="8 9">DSM 13238</strain>
    </source>
</reference>
<dbReference type="GO" id="GO:0071513">
    <property type="term" value="C:phosphopantothenoylcysteine decarboxylase complex"/>
    <property type="evidence" value="ECO:0007669"/>
    <property type="project" value="TreeGrafter"/>
</dbReference>
<comment type="caution">
    <text evidence="8">The sequence shown here is derived from an EMBL/GenBank/DDBJ whole genome shotgun (WGS) entry which is preliminary data.</text>
</comment>
<keyword evidence="9" id="KW-1185">Reference proteome</keyword>
<feature type="binding site" evidence="3">
    <location>
        <position position="342"/>
    </location>
    <ligand>
        <name>CTP</name>
        <dbReference type="ChEBI" id="CHEBI:37563"/>
    </ligand>
</feature>
<evidence type="ECO:0000256" key="2">
    <source>
        <dbReference type="ARBA" id="ARBA00023239"/>
    </source>
</evidence>
<dbReference type="InterPro" id="IPR005252">
    <property type="entry name" value="CoaBC"/>
</dbReference>
<dbReference type="GO" id="GO:0004632">
    <property type="term" value="F:phosphopantothenate--cysteine ligase activity"/>
    <property type="evidence" value="ECO:0007669"/>
    <property type="project" value="UniProtKB-UniRule"/>
</dbReference>
<keyword evidence="3 4" id="KW-0288">FMN</keyword>
<keyword evidence="3" id="KW-0479">Metal-binding</keyword>
<dbReference type="GO" id="GO:0010181">
    <property type="term" value="F:FMN binding"/>
    <property type="evidence" value="ECO:0007669"/>
    <property type="project" value="UniProtKB-UniRule"/>
</dbReference>
<dbReference type="EC" id="4.1.1.36" evidence="3"/>
<dbReference type="OrthoDB" id="9802554at2"/>
<comment type="pathway">
    <text evidence="3 4">Cofactor biosynthesis; coenzyme A biosynthesis; CoA from (R)-pantothenate: step 2/5.</text>
</comment>
<dbReference type="InterPro" id="IPR003382">
    <property type="entry name" value="Flavoprotein"/>
</dbReference>
<dbReference type="SUPFAM" id="SSF52507">
    <property type="entry name" value="Homo-oligomeric flavin-containing Cys decarboxylases, HFCD"/>
    <property type="match status" value="1"/>
</dbReference>
<dbReference type="GO" id="GO:0015941">
    <property type="term" value="P:pantothenate catabolic process"/>
    <property type="evidence" value="ECO:0007669"/>
    <property type="project" value="InterPro"/>
</dbReference>
<dbReference type="GO" id="GO:0004633">
    <property type="term" value="F:phosphopantothenoylcysteine decarboxylase activity"/>
    <property type="evidence" value="ECO:0007669"/>
    <property type="project" value="UniProtKB-UniRule"/>
</dbReference>
<comment type="function">
    <text evidence="4">Catalyzes two steps in the biosynthesis of coenzyme A. In the first step cysteine is conjugated to 4'-phosphopantothenate to form 4-phosphopantothenoylcysteine, in the latter compound is decarboxylated to form 4'-phosphopantotheine.</text>
</comment>
<dbReference type="Pfam" id="PF04127">
    <property type="entry name" value="DFP"/>
    <property type="match status" value="1"/>
</dbReference>
<comment type="pathway">
    <text evidence="3 4">Cofactor biosynthesis; coenzyme A biosynthesis; CoA from (R)-pantothenate: step 3/5.</text>
</comment>
<dbReference type="InterPro" id="IPR036551">
    <property type="entry name" value="Flavin_trans-like"/>
</dbReference>
<comment type="cofactor">
    <cofactor evidence="3">
        <name>Mg(2+)</name>
        <dbReference type="ChEBI" id="CHEBI:18420"/>
    </cofactor>
</comment>
<dbReference type="GO" id="GO:0015937">
    <property type="term" value="P:coenzyme A biosynthetic process"/>
    <property type="evidence" value="ECO:0007669"/>
    <property type="project" value="UniProtKB-UniRule"/>
</dbReference>
<dbReference type="NCBIfam" id="TIGR00521">
    <property type="entry name" value="coaBC_dfp"/>
    <property type="match status" value="1"/>
</dbReference>
<dbReference type="EMBL" id="AZES01000079">
    <property type="protein sequence ID" value="KRL30747.1"/>
    <property type="molecule type" value="Genomic_DNA"/>
</dbReference>
<dbReference type="Gene3D" id="3.40.50.10300">
    <property type="entry name" value="CoaB-like"/>
    <property type="match status" value="1"/>
</dbReference>
<evidence type="ECO:0000313" key="9">
    <source>
        <dbReference type="Proteomes" id="UP000051908"/>
    </source>
</evidence>
<dbReference type="InterPro" id="IPR035929">
    <property type="entry name" value="CoaB-like_sf"/>
</dbReference>
<dbReference type="Pfam" id="PF02441">
    <property type="entry name" value="Flavoprotein"/>
    <property type="match status" value="1"/>
</dbReference>
<accession>A0A0R1PP76</accession>
<keyword evidence="3" id="KW-0460">Magnesium</keyword>
<sequence length="397" mass="43401">MLKDKHIAIYVTGGIAAYKSLNIVRALIKQDAQVQVIMTKSAQEFVTPLTFATSSQRPVITDNFKPQTATDDFIPHIKLALWTDLAVVVPATANIIGKMANGLADDIVSTSLLATKAPKLIFPAMNTDMYENPAVEHNLQILKQMGVQIIEPETGFLAEGMTGKGRLPELDVIVEALQEQFAEKKLKGVKVVVTAGGTKEVIDPVRFIGNRSSGKMGFAMAKIARDLGAEVTLITTVAAPFGGMNIIQIQTADEMMKQLKDIFPTTDVLIMAAAVADFKPVHVADQKIKKNDDEDIFTIKLTKNPDILQAIAATKTKHQFVVGFAAETQNLLENAEKKLSKKNADVILANNVAQVGAGFNVDTNKVTLLQKGQKPLVWPLMSKEDVARKFWKFYLDK</sequence>
<gene>
    <name evidence="3" type="primary">coaBC</name>
    <name evidence="8" type="ORF">FD33_GL000055</name>
</gene>